<dbReference type="GO" id="GO:0071555">
    <property type="term" value="P:cell wall organization"/>
    <property type="evidence" value="ECO:0007669"/>
    <property type="project" value="UniProtKB-KW"/>
</dbReference>
<dbReference type="InterPro" id="IPR036908">
    <property type="entry name" value="RlpA-like_sf"/>
</dbReference>
<evidence type="ECO:0000256" key="1">
    <source>
        <dbReference type="ARBA" id="ARBA00023239"/>
    </source>
</evidence>
<sequence length="136" mass="14768">MHCSCRVVARPQHGRKTKITQANAPVAAGQQPASPASNRSDQLGSGRAVWYQHAGRTASGETYNPDGLTAAHRTLPLGTRVRVVNRKNGHSVIVRITDRTNKRTQRKSNYVIDLSRGSARKLGIEGVASVALYRAQ</sequence>
<dbReference type="InterPro" id="IPR009009">
    <property type="entry name" value="RlpA-like_DPBB"/>
</dbReference>
<dbReference type="InterPro" id="IPR034718">
    <property type="entry name" value="RlpA"/>
</dbReference>
<comment type="function">
    <text evidence="3">Lytic transglycosylase with a strong preference for naked glycan strands that lack stem peptides.</text>
</comment>
<evidence type="ECO:0000256" key="5">
    <source>
        <dbReference type="SAM" id="MobiDB-lite"/>
    </source>
</evidence>
<feature type="compositionally biased region" description="Polar residues" evidence="5">
    <location>
        <begin position="31"/>
        <end position="43"/>
    </location>
</feature>
<dbReference type="InterPro" id="IPR012997">
    <property type="entry name" value="RplA"/>
</dbReference>
<dbReference type="HAMAP" id="MF_02071">
    <property type="entry name" value="RlpA"/>
    <property type="match status" value="1"/>
</dbReference>
<comment type="similarity">
    <text evidence="3 4">Belongs to the RlpA family.</text>
</comment>
<dbReference type="CDD" id="cd22268">
    <property type="entry name" value="DPBB_RlpA-like"/>
    <property type="match status" value="1"/>
</dbReference>
<gene>
    <name evidence="3" type="primary">rlpA</name>
    <name evidence="7" type="ORF">DK389_09670</name>
</gene>
<evidence type="ECO:0000259" key="6">
    <source>
        <dbReference type="Pfam" id="PF03330"/>
    </source>
</evidence>
<reference evidence="8" key="1">
    <citation type="submission" date="2018-05" db="EMBL/GenBank/DDBJ databases">
        <title>Complete Genome Sequence of Methylobacterium sp. 17SD2-17.</title>
        <authorList>
            <person name="Srinivasan S."/>
        </authorList>
    </citation>
    <scope>NUCLEOTIDE SEQUENCE [LARGE SCALE GENOMIC DNA]</scope>
    <source>
        <strain evidence="8">17SD2-17</strain>
    </source>
</reference>
<keyword evidence="2 3" id="KW-0961">Cell wall biogenesis/degradation</keyword>
<evidence type="ECO:0000256" key="2">
    <source>
        <dbReference type="ARBA" id="ARBA00023316"/>
    </source>
</evidence>
<dbReference type="PANTHER" id="PTHR34183">
    <property type="entry name" value="ENDOLYTIC PEPTIDOGLYCAN TRANSGLYCOSYLASE RLPA"/>
    <property type="match status" value="1"/>
</dbReference>
<dbReference type="EMBL" id="CP029550">
    <property type="protein sequence ID" value="AWN40744.1"/>
    <property type="molecule type" value="Genomic_DNA"/>
</dbReference>
<keyword evidence="8" id="KW-1185">Reference proteome</keyword>
<proteinExistence type="inferred from homology"/>
<dbReference type="Pfam" id="PF03330">
    <property type="entry name" value="DPBB_1"/>
    <property type="match status" value="1"/>
</dbReference>
<dbReference type="AlphaFoldDB" id="A0A2U8W3R5"/>
<dbReference type="NCBIfam" id="TIGR00413">
    <property type="entry name" value="rlpA"/>
    <property type="match status" value="1"/>
</dbReference>
<protein>
    <recommendedName>
        <fullName evidence="3">Endolytic peptidoglycan transglycosylase RlpA</fullName>
        <ecNumber evidence="3">4.2.2.-</ecNumber>
    </recommendedName>
</protein>
<evidence type="ECO:0000313" key="7">
    <source>
        <dbReference type="EMBL" id="AWN40744.1"/>
    </source>
</evidence>
<dbReference type="EC" id="4.2.2.-" evidence="3"/>
<keyword evidence="1 3" id="KW-0456">Lyase</keyword>
<dbReference type="KEGG" id="mets:DK389_09670"/>
<dbReference type="Proteomes" id="UP000245926">
    <property type="component" value="Chromosome"/>
</dbReference>
<dbReference type="PANTHER" id="PTHR34183:SF8">
    <property type="entry name" value="ENDOLYTIC PEPTIDOGLYCAN TRANSGLYCOSYLASE RLPA-RELATED"/>
    <property type="match status" value="1"/>
</dbReference>
<dbReference type="GO" id="GO:0000270">
    <property type="term" value="P:peptidoglycan metabolic process"/>
    <property type="evidence" value="ECO:0007669"/>
    <property type="project" value="UniProtKB-UniRule"/>
</dbReference>
<evidence type="ECO:0000256" key="3">
    <source>
        <dbReference type="HAMAP-Rule" id="MF_02071"/>
    </source>
</evidence>
<evidence type="ECO:0000313" key="8">
    <source>
        <dbReference type="Proteomes" id="UP000245926"/>
    </source>
</evidence>
<organism evidence="7 8">
    <name type="scientific">Methylobacterium durans</name>
    <dbReference type="NCBI Taxonomy" id="2202825"/>
    <lineage>
        <taxon>Bacteria</taxon>
        <taxon>Pseudomonadati</taxon>
        <taxon>Pseudomonadota</taxon>
        <taxon>Alphaproteobacteria</taxon>
        <taxon>Hyphomicrobiales</taxon>
        <taxon>Methylobacteriaceae</taxon>
        <taxon>Methylobacterium</taxon>
    </lineage>
</organism>
<feature type="region of interest" description="Disordered" evidence="5">
    <location>
        <begin position="11"/>
        <end position="51"/>
    </location>
</feature>
<name>A0A2U8W3R5_9HYPH</name>
<feature type="domain" description="RlpA-like protein double-psi beta-barrel" evidence="6">
    <location>
        <begin position="46"/>
        <end position="128"/>
    </location>
</feature>
<dbReference type="GO" id="GO:0008932">
    <property type="term" value="F:lytic endotransglycosylase activity"/>
    <property type="evidence" value="ECO:0007669"/>
    <property type="project" value="UniProtKB-UniRule"/>
</dbReference>
<dbReference type="OrthoDB" id="9779128at2"/>
<evidence type="ECO:0000256" key="4">
    <source>
        <dbReference type="RuleBase" id="RU003495"/>
    </source>
</evidence>
<dbReference type="Gene3D" id="2.40.40.10">
    <property type="entry name" value="RlpA-like domain"/>
    <property type="match status" value="1"/>
</dbReference>
<accession>A0A2U8W3R5</accession>
<dbReference type="SUPFAM" id="SSF50685">
    <property type="entry name" value="Barwin-like endoglucanases"/>
    <property type="match status" value="1"/>
</dbReference>